<dbReference type="Pfam" id="PF02171">
    <property type="entry name" value="Piwi"/>
    <property type="match status" value="1"/>
</dbReference>
<dbReference type="GO" id="GO:0003723">
    <property type="term" value="F:RNA binding"/>
    <property type="evidence" value="ECO:0007669"/>
    <property type="project" value="InterPro"/>
</dbReference>
<feature type="region of interest" description="Disordered" evidence="2">
    <location>
        <begin position="1"/>
        <end position="51"/>
    </location>
</feature>
<dbReference type="OMA" id="RVRITHI"/>
<feature type="compositionally biased region" description="Gly residues" evidence="2">
    <location>
        <begin position="28"/>
        <end position="44"/>
    </location>
</feature>
<dbReference type="InParanoid" id="K5X5Z7"/>
<dbReference type="Pfam" id="PF08699">
    <property type="entry name" value="ArgoL1"/>
    <property type="match status" value="1"/>
</dbReference>
<dbReference type="InterPro" id="IPR036397">
    <property type="entry name" value="RNaseH_sf"/>
</dbReference>
<dbReference type="Gene3D" id="3.40.50.2300">
    <property type="match status" value="1"/>
</dbReference>
<gene>
    <name evidence="5" type="ORF">AGABI1DRAFT_114679</name>
</gene>
<reference evidence="6" key="1">
    <citation type="journal article" date="2012" name="Proc. Natl. Acad. Sci. U.S.A.">
        <title>Genome sequence of the button mushroom Agaricus bisporus reveals mechanisms governing adaptation to a humic-rich ecological niche.</title>
        <authorList>
            <person name="Morin E."/>
            <person name="Kohler A."/>
            <person name="Baker A.R."/>
            <person name="Foulongne-Oriol M."/>
            <person name="Lombard V."/>
            <person name="Nagy L.G."/>
            <person name="Ohm R.A."/>
            <person name="Patyshakuliyeva A."/>
            <person name="Brun A."/>
            <person name="Aerts A.L."/>
            <person name="Bailey A.M."/>
            <person name="Billette C."/>
            <person name="Coutinho P.M."/>
            <person name="Deakin G."/>
            <person name="Doddapaneni H."/>
            <person name="Floudas D."/>
            <person name="Grimwood J."/>
            <person name="Hilden K."/>
            <person name="Kuees U."/>
            <person name="LaButti K.M."/>
            <person name="Lapidus A."/>
            <person name="Lindquist E.A."/>
            <person name="Lucas S.M."/>
            <person name="Murat C."/>
            <person name="Riley R.W."/>
            <person name="Salamov A.A."/>
            <person name="Schmutz J."/>
            <person name="Subramanian V."/>
            <person name="Woesten H.A.B."/>
            <person name="Xu J."/>
            <person name="Eastwood D.C."/>
            <person name="Foster G.D."/>
            <person name="Sonnenberg A.S."/>
            <person name="Cullen D."/>
            <person name="de Vries R.P."/>
            <person name="Lundell T."/>
            <person name="Hibbett D.S."/>
            <person name="Henrissat B."/>
            <person name="Burton K.S."/>
            <person name="Kerrigan R.W."/>
            <person name="Challen M.P."/>
            <person name="Grigoriev I.V."/>
            <person name="Martin F."/>
        </authorList>
    </citation>
    <scope>NUCLEOTIDE SEQUENCE [LARGE SCALE GENOMIC DNA]</scope>
    <source>
        <strain evidence="6">JB137-S8 / ATCC MYA-4627 / FGSC 10392</strain>
    </source>
</reference>
<dbReference type="eggNOG" id="KOG1041">
    <property type="taxonomic scope" value="Eukaryota"/>
</dbReference>
<dbReference type="InterPro" id="IPR036085">
    <property type="entry name" value="PAZ_dom_sf"/>
</dbReference>
<dbReference type="PANTHER" id="PTHR22891">
    <property type="entry name" value="EUKARYOTIC TRANSLATION INITIATION FACTOR 2C"/>
    <property type="match status" value="1"/>
</dbReference>
<dbReference type="EMBL" id="JH971392">
    <property type="protein sequence ID" value="EKM78387.1"/>
    <property type="molecule type" value="Genomic_DNA"/>
</dbReference>
<dbReference type="GeneID" id="18824423"/>
<dbReference type="STRING" id="597362.K5X5Z7"/>
<feature type="domain" description="Piwi" evidence="4">
    <location>
        <begin position="587"/>
        <end position="889"/>
    </location>
</feature>
<dbReference type="CDD" id="cd04657">
    <property type="entry name" value="Piwi_ago-like"/>
    <property type="match status" value="1"/>
</dbReference>
<name>K5X5Z7_AGABU</name>
<dbReference type="Gene3D" id="3.30.420.10">
    <property type="entry name" value="Ribonuclease H-like superfamily/Ribonuclease H"/>
    <property type="match status" value="1"/>
</dbReference>
<dbReference type="SMART" id="SM01163">
    <property type="entry name" value="DUF1785"/>
    <property type="match status" value="1"/>
</dbReference>
<dbReference type="InterPro" id="IPR003100">
    <property type="entry name" value="PAZ_dom"/>
</dbReference>
<feature type="compositionally biased region" description="Basic and acidic residues" evidence="2">
    <location>
        <begin position="1"/>
        <end position="11"/>
    </location>
</feature>
<feature type="domain" description="PAZ" evidence="3">
    <location>
        <begin position="305"/>
        <end position="398"/>
    </location>
</feature>
<dbReference type="SMART" id="SM00950">
    <property type="entry name" value="Piwi"/>
    <property type="match status" value="1"/>
</dbReference>
<dbReference type="Proteomes" id="UP000008493">
    <property type="component" value="Unassembled WGS sequence"/>
</dbReference>
<dbReference type="AlphaFoldDB" id="K5X5Z7"/>
<accession>K5X5Z7</accession>
<organism evidence="5 6">
    <name type="scientific">Agaricus bisporus var. burnettii (strain JB137-S8 / ATCC MYA-4627 / FGSC 10392)</name>
    <name type="common">White button mushroom</name>
    <dbReference type="NCBI Taxonomy" id="597362"/>
    <lineage>
        <taxon>Eukaryota</taxon>
        <taxon>Fungi</taxon>
        <taxon>Dikarya</taxon>
        <taxon>Basidiomycota</taxon>
        <taxon>Agaricomycotina</taxon>
        <taxon>Agaricomycetes</taxon>
        <taxon>Agaricomycetidae</taxon>
        <taxon>Agaricales</taxon>
        <taxon>Agaricineae</taxon>
        <taxon>Agaricaceae</taxon>
        <taxon>Agaricus</taxon>
    </lineage>
</organism>
<evidence type="ECO:0000259" key="4">
    <source>
        <dbReference type="PROSITE" id="PS50822"/>
    </source>
</evidence>
<dbReference type="InterPro" id="IPR032472">
    <property type="entry name" value="ArgoL2"/>
</dbReference>
<evidence type="ECO:0000256" key="2">
    <source>
        <dbReference type="SAM" id="MobiDB-lite"/>
    </source>
</evidence>
<dbReference type="CDD" id="cd02846">
    <property type="entry name" value="PAZ_argonaute_like"/>
    <property type="match status" value="1"/>
</dbReference>
<evidence type="ECO:0000256" key="1">
    <source>
        <dbReference type="RuleBase" id="RU361178"/>
    </source>
</evidence>
<dbReference type="SUPFAM" id="SSF53098">
    <property type="entry name" value="Ribonuclease H-like"/>
    <property type="match status" value="1"/>
</dbReference>
<dbReference type="PROSITE" id="PS50821">
    <property type="entry name" value="PAZ"/>
    <property type="match status" value="1"/>
</dbReference>
<dbReference type="InterPro" id="IPR032474">
    <property type="entry name" value="Argonaute_N"/>
</dbReference>
<dbReference type="InterPro" id="IPR012337">
    <property type="entry name" value="RNaseH-like_sf"/>
</dbReference>
<dbReference type="Pfam" id="PF16488">
    <property type="entry name" value="ArgoL2"/>
    <property type="match status" value="1"/>
</dbReference>
<dbReference type="SUPFAM" id="SSF101690">
    <property type="entry name" value="PAZ domain"/>
    <property type="match status" value="1"/>
</dbReference>
<dbReference type="Pfam" id="PF02170">
    <property type="entry name" value="PAZ"/>
    <property type="match status" value="1"/>
</dbReference>
<dbReference type="PROSITE" id="PS50822">
    <property type="entry name" value="PIWI"/>
    <property type="match status" value="1"/>
</dbReference>
<protein>
    <recommendedName>
        <fullName evidence="7">Piwi domain-containing protein</fullName>
    </recommendedName>
</protein>
<evidence type="ECO:0000259" key="3">
    <source>
        <dbReference type="PROSITE" id="PS50821"/>
    </source>
</evidence>
<dbReference type="HOGENOM" id="CLU_004544_4_1_1"/>
<dbReference type="Pfam" id="PF16486">
    <property type="entry name" value="ArgoN"/>
    <property type="match status" value="1"/>
</dbReference>
<dbReference type="InterPro" id="IPR045246">
    <property type="entry name" value="Piwi_ago-like"/>
</dbReference>
<dbReference type="RefSeq" id="XP_007331048.1">
    <property type="nucleotide sequence ID" value="XM_007330986.1"/>
</dbReference>
<proteinExistence type="inferred from homology"/>
<sequence length="929" mass="102408">MRGRGAPDRGRGGGYGGARGTASTPSRGRGGNRGRGSAGGGRGVPAGIYSPPNRPIAIDARLRDGSQKQVMAGLKSAPINEKGLPLRLDLGTKGREIALRTNYFAMTIPKGPFYDYEVVTTPAVSIRRVRRRIFEIAEDTETWKKILAGCVAHDHSAKLVASKLLPQPLSIDVPFYEEDDDPPAKGSQPRKMYTLTIKFGRELETESLRKVIAGDPQYSAHDIMPIISAFNLILAAWPTRSGAGGVMVGRNKFFMPGTGVPMPLGGGLEAVRGFYSSVRTAHQALMVNVNVCTTAFYRSGNLATALIEFLKINSRPTTFVKGLRVKATHLGYRKTIKEATEYTAKTYVFKTEDFGEISVEEYFLKRYKIKLQHPNLPLVDVGGQKVNYLPTELCEILPNQPYRGKLLDEHTAAMIRYAAQPPNANAHAIETQGLKELGFTQNAPTLNAFGVGISQAMATVPGRVVPPPKIKYKGEKELDGRSFRSDKASWNLREVKFVKGATLAKWAVLLIRDGSHTEFNGPSDPELRSALKSFSEVCGKSGLNITSLPTIAEVHLPPYDRTDSGRGKAIHIIHSMLPKMFNQKPQIIFTILSNTDKHIYSGLKRLFDVTLDLPSVCAQAERLRNGGPQYYSNVSLKFNMKLGGVNHVLDKTSVTWLGEMPTMVVGIDVTHPGVMAIKGTPSIAAVVASVDRDCVQFPASLRRQESRKEMVTDLKEMMIERLNAFHSKSGRYPERILIYRDGVSEGQFASVIEEELPAVVEACRAVKMKSRPKLTIVVCAKRHHTRFFPTSEKDVDDKFNPLPGTVVDQGVTTVYNFDFYLQAHGSLQGSSKPTHYFVIHDENGFIPDKLQALTNSISYMFARATKAVSLVSPAYYADLACERGRCYLHELLNGIRSGPVDEEKAWKDAAKYWGNGPTGSAMKNIMFYL</sequence>
<comment type="similarity">
    <text evidence="1">Belongs to the argonaute family.</text>
</comment>
<dbReference type="InterPro" id="IPR003165">
    <property type="entry name" value="Piwi"/>
</dbReference>
<dbReference type="KEGG" id="abp:AGABI1DRAFT114679"/>
<dbReference type="Gene3D" id="2.170.260.10">
    <property type="entry name" value="paz domain"/>
    <property type="match status" value="1"/>
</dbReference>
<dbReference type="OrthoDB" id="10252740at2759"/>
<evidence type="ECO:0008006" key="7">
    <source>
        <dbReference type="Google" id="ProtNLM"/>
    </source>
</evidence>
<keyword evidence="6" id="KW-1185">Reference proteome</keyword>
<evidence type="ECO:0000313" key="5">
    <source>
        <dbReference type="EMBL" id="EKM78387.1"/>
    </source>
</evidence>
<dbReference type="InterPro" id="IPR014811">
    <property type="entry name" value="ArgoL1"/>
</dbReference>
<evidence type="ECO:0000313" key="6">
    <source>
        <dbReference type="Proteomes" id="UP000008493"/>
    </source>
</evidence>
<dbReference type="SMART" id="SM00949">
    <property type="entry name" value="PAZ"/>
    <property type="match status" value="1"/>
</dbReference>